<dbReference type="Proteomes" id="UP000253729">
    <property type="component" value="Unassembled WGS sequence"/>
</dbReference>
<feature type="region of interest" description="Disordered" evidence="1">
    <location>
        <begin position="104"/>
        <end position="148"/>
    </location>
</feature>
<proteinExistence type="predicted"/>
<dbReference type="AlphaFoldDB" id="A0A3F3QJS2"/>
<organism evidence="3 4">
    <name type="scientific">Aspergillus welwitschiae</name>
    <dbReference type="NCBI Taxonomy" id="1341132"/>
    <lineage>
        <taxon>Eukaryota</taxon>
        <taxon>Fungi</taxon>
        <taxon>Dikarya</taxon>
        <taxon>Ascomycota</taxon>
        <taxon>Pezizomycotina</taxon>
        <taxon>Eurotiomycetes</taxon>
        <taxon>Eurotiomycetidae</taxon>
        <taxon>Eurotiales</taxon>
        <taxon>Aspergillaceae</taxon>
        <taxon>Aspergillus</taxon>
        <taxon>Aspergillus subgen. Circumdati</taxon>
    </lineage>
</organism>
<feature type="compositionally biased region" description="Low complexity" evidence="1">
    <location>
        <begin position="422"/>
        <end position="431"/>
    </location>
</feature>
<dbReference type="STRING" id="1341132.A0A3F3QJS2"/>
<feature type="region of interest" description="Disordered" evidence="1">
    <location>
        <begin position="287"/>
        <end position="374"/>
    </location>
</feature>
<accession>A0A3F3QJS2</accession>
<feature type="compositionally biased region" description="Basic and acidic residues" evidence="1">
    <location>
        <begin position="471"/>
        <end position="483"/>
    </location>
</feature>
<keyword evidence="2" id="KW-0472">Membrane</keyword>
<protein>
    <submittedName>
        <fullName evidence="3">Uncharacterized protein</fullName>
    </submittedName>
</protein>
<feature type="region of interest" description="Disordered" evidence="1">
    <location>
        <begin position="12"/>
        <end position="43"/>
    </location>
</feature>
<gene>
    <name evidence="3" type="ORF">BDQ94DRAFT_6961</name>
</gene>
<feature type="region of interest" description="Disordered" evidence="1">
    <location>
        <begin position="239"/>
        <end position="273"/>
    </location>
</feature>
<evidence type="ECO:0000256" key="2">
    <source>
        <dbReference type="SAM" id="Phobius"/>
    </source>
</evidence>
<dbReference type="GeneID" id="38144686"/>
<evidence type="ECO:0000313" key="3">
    <source>
        <dbReference type="EMBL" id="RDH39604.1"/>
    </source>
</evidence>
<dbReference type="EMBL" id="KZ852032">
    <property type="protein sequence ID" value="RDH39604.1"/>
    <property type="molecule type" value="Genomic_DNA"/>
</dbReference>
<keyword evidence="4" id="KW-1185">Reference proteome</keyword>
<feature type="region of interest" description="Disordered" evidence="1">
    <location>
        <begin position="415"/>
        <end position="483"/>
    </location>
</feature>
<evidence type="ECO:0000313" key="4">
    <source>
        <dbReference type="Proteomes" id="UP000253729"/>
    </source>
</evidence>
<keyword evidence="2" id="KW-0812">Transmembrane</keyword>
<feature type="compositionally biased region" description="Basic and acidic residues" evidence="1">
    <location>
        <begin position="454"/>
        <end position="463"/>
    </location>
</feature>
<sequence length="483" mass="53657">MHIPANFRQFDIRQDGPGNIINNPNNNNNTDGSQDENHASGNDNSSRNNIIIICVACIIFAVASALMTYFVLRTLRRMNCRPKYLPGKFLKDKWNRWNVGVSYGQVPGSNNQNANTTRDTPAEGGSEMRSTTPAANNTSNVRRDTSVRSVITLPAYSPSPKPTEQVIAREGERAGMDMVVEFPETAEEEESRREELMESLYQIRLQRREELADREWRRQERREARARGDYIRLEELRQESRARARSSASANGSASNLSAALAESRNRGRDRRISSVSYAELGHVRHDGSRIRATSPDSDRRPLLTDASAPDRSSGSILTGVHSRGESYSSYQSGATNVSDADTLTQVQSHAASAHSADRPSIAVDEGDVGELNIPPPEYEVLEWGEAPPYTSPVAERNEHAPQLRELTPLPTIHIDVASPISNTPTTPTNPLREEEREEQQSTEQHTTANQPISEEHAGEEHPASQSAETHLLRDDTHSHQSS</sequence>
<evidence type="ECO:0000256" key="1">
    <source>
        <dbReference type="SAM" id="MobiDB-lite"/>
    </source>
</evidence>
<keyword evidence="2" id="KW-1133">Transmembrane helix</keyword>
<feature type="compositionally biased region" description="Polar residues" evidence="1">
    <location>
        <begin position="128"/>
        <end position="140"/>
    </location>
</feature>
<dbReference type="RefSeq" id="XP_026632626.1">
    <property type="nucleotide sequence ID" value="XM_026776330.1"/>
</dbReference>
<feature type="compositionally biased region" description="Basic and acidic residues" evidence="1">
    <location>
        <begin position="264"/>
        <end position="273"/>
    </location>
</feature>
<feature type="transmembrane region" description="Helical" evidence="2">
    <location>
        <begin position="50"/>
        <end position="72"/>
    </location>
</feature>
<feature type="compositionally biased region" description="Polar residues" evidence="1">
    <location>
        <begin position="107"/>
        <end position="119"/>
    </location>
</feature>
<feature type="compositionally biased region" description="Polar residues" evidence="1">
    <location>
        <begin position="326"/>
        <end position="348"/>
    </location>
</feature>
<name>A0A3F3QJS2_9EURO</name>
<reference evidence="3 4" key="1">
    <citation type="submission" date="2018-07" db="EMBL/GenBank/DDBJ databases">
        <title>The genomes of Aspergillus section Nigri reveals drivers in fungal speciation.</title>
        <authorList>
            <consortium name="DOE Joint Genome Institute"/>
            <person name="Vesth T.C."/>
            <person name="Nybo J."/>
            <person name="Theobald S."/>
            <person name="Brandl J."/>
            <person name="Frisvad J.C."/>
            <person name="Nielsen K.F."/>
            <person name="Lyhne E.K."/>
            <person name="Kogle M.E."/>
            <person name="Kuo A."/>
            <person name="Riley R."/>
            <person name="Clum A."/>
            <person name="Nolan M."/>
            <person name="Lipzen A."/>
            <person name="Salamov A."/>
            <person name="Henrissat B."/>
            <person name="Wiebenga A."/>
            <person name="De vries R.P."/>
            <person name="Grigoriev I.V."/>
            <person name="Mortensen U.H."/>
            <person name="Andersen M.R."/>
            <person name="Baker S.E."/>
        </authorList>
    </citation>
    <scope>NUCLEOTIDE SEQUENCE [LARGE SCALE GENOMIC DNA]</scope>
    <source>
        <strain evidence="3 4">CBS 139.54b</strain>
    </source>
</reference>
<feature type="compositionally biased region" description="Low complexity" evidence="1">
    <location>
        <begin position="245"/>
        <end position="263"/>
    </location>
</feature>
<feature type="compositionally biased region" description="Low complexity" evidence="1">
    <location>
        <begin position="16"/>
        <end position="29"/>
    </location>
</feature>